<evidence type="ECO:0000256" key="2">
    <source>
        <dbReference type="SAM" id="SignalP"/>
    </source>
</evidence>
<feature type="signal peptide" evidence="2">
    <location>
        <begin position="1"/>
        <end position="23"/>
    </location>
</feature>
<keyword evidence="4" id="KW-1185">Reference proteome</keyword>
<accession>A0ABD3NQI4</accession>
<feature type="compositionally biased region" description="Low complexity" evidence="1">
    <location>
        <begin position="351"/>
        <end position="367"/>
    </location>
</feature>
<sequence>MISCITCTTAILLVLAELNTTAAIRSNEYDKRHGLRKLYYSEGHEVTDVQTKCDQVIEGNPKRCMIVCVEVTSVKDGYELVDEYSKVSQRKCEAGWYDGHDGDNDDRKGHTEWPTYSPTTQFPTYYPTGLVDDGHHVDTKWAGDGHERVIDWTDDGWTSYSDESLVSEGSKGGKSGGYSKGSKSGHSKSSKSKGGYSKSSTSNGSKGGSYLKGSKEYYVGNFNGEEGSGYSKSYKSSGGDVGDWDATILESTLDEWEAASWSGGAGVIEGTGSSKSSKPDSDSWSSSAGTITGSGSSKSSKPESVSWSSSAVSSGKSSKRITESASWSGRVGGSNKSSKLESLGWSGGAGANKEGSGSGSNKSSKLASDSDKWESAKWSGGGLIEGGKGSGSSKSSKPAGGTGDVLAGKGSSPITLSDRESGIWSGGGAL</sequence>
<evidence type="ECO:0000256" key="1">
    <source>
        <dbReference type="SAM" id="MobiDB-lite"/>
    </source>
</evidence>
<gene>
    <name evidence="3" type="ORF">ACHAW5_009519</name>
</gene>
<protein>
    <submittedName>
        <fullName evidence="3">Uncharacterized protein</fullName>
    </submittedName>
</protein>
<evidence type="ECO:0000313" key="3">
    <source>
        <dbReference type="EMBL" id="KAL3776871.1"/>
    </source>
</evidence>
<proteinExistence type="predicted"/>
<feature type="region of interest" description="Disordered" evidence="1">
    <location>
        <begin position="260"/>
        <end position="430"/>
    </location>
</feature>
<feature type="chain" id="PRO_5044791663" evidence="2">
    <location>
        <begin position="24"/>
        <end position="430"/>
    </location>
</feature>
<keyword evidence="2" id="KW-0732">Signal</keyword>
<feature type="region of interest" description="Disordered" evidence="1">
    <location>
        <begin position="163"/>
        <end position="208"/>
    </location>
</feature>
<comment type="caution">
    <text evidence="3">The sequence shown here is derived from an EMBL/GenBank/DDBJ whole genome shotgun (WGS) entry which is preliminary data.</text>
</comment>
<feature type="compositionally biased region" description="Gly residues" evidence="1">
    <location>
        <begin position="379"/>
        <end position="390"/>
    </location>
</feature>
<feature type="compositionally biased region" description="Low complexity" evidence="1">
    <location>
        <begin position="282"/>
        <end position="316"/>
    </location>
</feature>
<feature type="compositionally biased region" description="Low complexity" evidence="1">
    <location>
        <begin position="192"/>
        <end position="208"/>
    </location>
</feature>
<organism evidence="3 4">
    <name type="scientific">Stephanodiscus triporus</name>
    <dbReference type="NCBI Taxonomy" id="2934178"/>
    <lineage>
        <taxon>Eukaryota</taxon>
        <taxon>Sar</taxon>
        <taxon>Stramenopiles</taxon>
        <taxon>Ochrophyta</taxon>
        <taxon>Bacillariophyta</taxon>
        <taxon>Coscinodiscophyceae</taxon>
        <taxon>Thalassiosirophycidae</taxon>
        <taxon>Stephanodiscales</taxon>
        <taxon>Stephanodiscaceae</taxon>
        <taxon>Stephanodiscus</taxon>
    </lineage>
</organism>
<reference evidence="3 4" key="1">
    <citation type="submission" date="2024-10" db="EMBL/GenBank/DDBJ databases">
        <title>Updated reference genomes for cyclostephanoid diatoms.</title>
        <authorList>
            <person name="Roberts W.R."/>
            <person name="Alverson A.J."/>
        </authorList>
    </citation>
    <scope>NUCLEOTIDE SEQUENCE [LARGE SCALE GENOMIC DNA]</scope>
    <source>
        <strain evidence="3 4">AJA276-08</strain>
    </source>
</reference>
<dbReference type="EMBL" id="JALLAZ020001328">
    <property type="protein sequence ID" value="KAL3776871.1"/>
    <property type="molecule type" value="Genomic_DNA"/>
</dbReference>
<dbReference type="Proteomes" id="UP001530315">
    <property type="component" value="Unassembled WGS sequence"/>
</dbReference>
<dbReference type="AlphaFoldDB" id="A0ABD3NQI4"/>
<feature type="compositionally biased region" description="Gly residues" evidence="1">
    <location>
        <begin position="170"/>
        <end position="179"/>
    </location>
</feature>
<evidence type="ECO:0000313" key="4">
    <source>
        <dbReference type="Proteomes" id="UP001530315"/>
    </source>
</evidence>
<name>A0ABD3NQI4_9STRA</name>